<dbReference type="RefSeq" id="WP_147757676.1">
    <property type="nucleotide sequence ID" value="NZ_SAXT01000001.1"/>
</dbReference>
<dbReference type="InterPro" id="IPR019734">
    <property type="entry name" value="TPR_rpt"/>
</dbReference>
<dbReference type="PROSITE" id="PS50005">
    <property type="entry name" value="TPR"/>
    <property type="match status" value="1"/>
</dbReference>
<evidence type="ECO:0000256" key="1">
    <source>
        <dbReference type="PROSITE-ProRule" id="PRU00339"/>
    </source>
</evidence>
<feature type="repeat" description="TPR" evidence="1">
    <location>
        <begin position="235"/>
        <end position="268"/>
    </location>
</feature>
<gene>
    <name evidence="3" type="ORF">EPJ80_01920</name>
</gene>
<keyword evidence="1" id="KW-0802">TPR repeat</keyword>
<comment type="caution">
    <text evidence="3">The sequence shown here is derived from an EMBL/GenBank/DDBJ whole genome shotgun (WGS) entry which is preliminary data.</text>
</comment>
<dbReference type="SMART" id="SM00028">
    <property type="entry name" value="TPR"/>
    <property type="match status" value="5"/>
</dbReference>
<evidence type="ECO:0000313" key="3">
    <source>
        <dbReference type="EMBL" id="TXJ13521.1"/>
    </source>
</evidence>
<proteinExistence type="predicted"/>
<organism evidence="3 4">
    <name type="scientific">Brachyspira aalborgi</name>
    <dbReference type="NCBI Taxonomy" id="29522"/>
    <lineage>
        <taxon>Bacteria</taxon>
        <taxon>Pseudomonadati</taxon>
        <taxon>Spirochaetota</taxon>
        <taxon>Spirochaetia</taxon>
        <taxon>Brachyspirales</taxon>
        <taxon>Brachyspiraceae</taxon>
        <taxon>Brachyspira</taxon>
    </lineage>
</organism>
<reference evidence="3 4" key="1">
    <citation type="journal article" date="1992" name="Lakartidningen">
        <title>[Penicillin V and not amoxicillin is the first choice preparation in acute otitis].</title>
        <authorList>
            <person name="Kamme C."/>
            <person name="Lundgren K."/>
            <person name="Prellner K."/>
        </authorList>
    </citation>
    <scope>NUCLEOTIDE SEQUENCE [LARGE SCALE GENOMIC DNA]</scope>
    <source>
        <strain evidence="3 4">W1</strain>
    </source>
</reference>
<dbReference type="Pfam" id="PF13174">
    <property type="entry name" value="TPR_6"/>
    <property type="match status" value="2"/>
</dbReference>
<keyword evidence="2" id="KW-0732">Signal</keyword>
<dbReference type="Gene3D" id="1.25.40.10">
    <property type="entry name" value="Tetratricopeptide repeat domain"/>
    <property type="match status" value="2"/>
</dbReference>
<dbReference type="Pfam" id="PF13424">
    <property type="entry name" value="TPR_12"/>
    <property type="match status" value="1"/>
</dbReference>
<evidence type="ECO:0000256" key="2">
    <source>
        <dbReference type="SAM" id="SignalP"/>
    </source>
</evidence>
<dbReference type="InterPro" id="IPR011990">
    <property type="entry name" value="TPR-like_helical_dom_sf"/>
</dbReference>
<name>A0A5C8CMU0_9SPIR</name>
<dbReference type="SUPFAM" id="SSF48452">
    <property type="entry name" value="TPR-like"/>
    <property type="match status" value="1"/>
</dbReference>
<dbReference type="AlphaFoldDB" id="A0A5C8CMU0"/>
<feature type="chain" id="PRO_5022676020" evidence="2">
    <location>
        <begin position="21"/>
        <end position="405"/>
    </location>
</feature>
<evidence type="ECO:0000313" key="4">
    <source>
        <dbReference type="Proteomes" id="UP000325116"/>
    </source>
</evidence>
<sequence>MRFKIFLFIFNLIMFTSIFAQNTRETITVKPDNQVVTNEPISRKKGGPLEEDFIKTIDLANNTLFSIRLNATNFDRYIRITSYSTNLDFVRFTRDKTNTFLTFTTLTSGIAKLNFQVDNEENIIRRYRYTINVTNSERDTANTNAMLLEVEKSEISSNNINKITADNLNQISITNNNDSIISANSTNSEIKKSDKSETLTLFNSAEELKNIKDYSNAVNIYNNIISQYPNSKYSVYSHFRIADIYNNNKDYNNALDMYKKVYDLKTANNNEKAAALYSMGIMKKAQNNNEEAINYFNEVINKYVKTSTYGNASYEMADSLKRLGKISDGINILEKSLSSNDKFNKRADALLLLAEIYERGDRNVRDFNKAYQTYNQYIEEYPSLPKTKYAIERKDFLYRTVINLQ</sequence>
<protein>
    <submittedName>
        <fullName evidence="3">Tetratricopeptide repeat protein</fullName>
    </submittedName>
</protein>
<dbReference type="EMBL" id="SAXT01000001">
    <property type="protein sequence ID" value="TXJ13521.1"/>
    <property type="molecule type" value="Genomic_DNA"/>
</dbReference>
<accession>A0A5C8CMU0</accession>
<dbReference type="Proteomes" id="UP000325116">
    <property type="component" value="Unassembled WGS sequence"/>
</dbReference>
<feature type="signal peptide" evidence="2">
    <location>
        <begin position="1"/>
        <end position="20"/>
    </location>
</feature>